<keyword evidence="1" id="KW-0233">DNA recombination</keyword>
<evidence type="ECO:0000256" key="1">
    <source>
        <dbReference type="RuleBase" id="RU363044"/>
    </source>
</evidence>
<comment type="catalytic activity">
    <reaction evidence="1">
        <text>ATP + H2O = ADP + phosphate + H(+)</text>
        <dbReference type="Rhea" id="RHEA:13065"/>
        <dbReference type="ChEBI" id="CHEBI:15377"/>
        <dbReference type="ChEBI" id="CHEBI:15378"/>
        <dbReference type="ChEBI" id="CHEBI:30616"/>
        <dbReference type="ChEBI" id="CHEBI:43474"/>
        <dbReference type="ChEBI" id="CHEBI:456216"/>
        <dbReference type="EC" id="5.6.2.3"/>
    </reaction>
</comment>
<name>A0AAD6XTL1_9AGAR</name>
<evidence type="ECO:0000313" key="4">
    <source>
        <dbReference type="Proteomes" id="UP001222325"/>
    </source>
</evidence>
<comment type="cofactor">
    <cofactor evidence="1">
        <name>Mg(2+)</name>
        <dbReference type="ChEBI" id="CHEBI:18420"/>
    </cofactor>
</comment>
<evidence type="ECO:0000313" key="3">
    <source>
        <dbReference type="EMBL" id="KAJ7102320.1"/>
    </source>
</evidence>
<dbReference type="GO" id="GO:0005524">
    <property type="term" value="F:ATP binding"/>
    <property type="evidence" value="ECO:0007669"/>
    <property type="project" value="UniProtKB-KW"/>
</dbReference>
<dbReference type="InterPro" id="IPR027417">
    <property type="entry name" value="P-loop_NTPase"/>
</dbReference>
<dbReference type="SUPFAM" id="SSF52540">
    <property type="entry name" value="P-loop containing nucleoside triphosphate hydrolases"/>
    <property type="match status" value="1"/>
</dbReference>
<dbReference type="EMBL" id="JARJCN010000003">
    <property type="protein sequence ID" value="KAJ7102320.1"/>
    <property type="molecule type" value="Genomic_DNA"/>
</dbReference>
<dbReference type="GO" id="GO:0006281">
    <property type="term" value="P:DNA repair"/>
    <property type="evidence" value="ECO:0007669"/>
    <property type="project" value="UniProtKB-KW"/>
</dbReference>
<keyword evidence="1" id="KW-0227">DNA damage</keyword>
<evidence type="ECO:0000259" key="2">
    <source>
        <dbReference type="Pfam" id="PF05970"/>
    </source>
</evidence>
<dbReference type="Gene3D" id="3.40.50.300">
    <property type="entry name" value="P-loop containing nucleotide triphosphate hydrolases"/>
    <property type="match status" value="1"/>
</dbReference>
<feature type="domain" description="DNA helicase Pif1-like DEAD-box helicase" evidence="2">
    <location>
        <begin position="33"/>
        <end position="146"/>
    </location>
</feature>
<keyword evidence="1 3" id="KW-0378">Hydrolase</keyword>
<keyword evidence="1" id="KW-0547">Nucleotide-binding</keyword>
<dbReference type="AlphaFoldDB" id="A0AAD6XTL1"/>
<organism evidence="3 4">
    <name type="scientific">Mycena belliarum</name>
    <dbReference type="NCBI Taxonomy" id="1033014"/>
    <lineage>
        <taxon>Eukaryota</taxon>
        <taxon>Fungi</taxon>
        <taxon>Dikarya</taxon>
        <taxon>Basidiomycota</taxon>
        <taxon>Agaricomycotina</taxon>
        <taxon>Agaricomycetes</taxon>
        <taxon>Agaricomycetidae</taxon>
        <taxon>Agaricales</taxon>
        <taxon>Marasmiineae</taxon>
        <taxon>Mycenaceae</taxon>
        <taxon>Mycena</taxon>
    </lineage>
</organism>
<dbReference type="EC" id="5.6.2.3" evidence="1"/>
<protein>
    <recommendedName>
        <fullName evidence="1">ATP-dependent DNA helicase</fullName>
        <ecNumber evidence="1">5.6.2.3</ecNumber>
    </recommendedName>
</protein>
<gene>
    <name evidence="3" type="ORF">B0H15DRAFT_768736</name>
</gene>
<dbReference type="GO" id="GO:0000723">
    <property type="term" value="P:telomere maintenance"/>
    <property type="evidence" value="ECO:0007669"/>
    <property type="project" value="InterPro"/>
</dbReference>
<keyword evidence="1" id="KW-0234">DNA repair</keyword>
<dbReference type="Pfam" id="PF05970">
    <property type="entry name" value="PIF1"/>
    <property type="match status" value="1"/>
</dbReference>
<keyword evidence="4" id="KW-1185">Reference proteome</keyword>
<reference evidence="3" key="1">
    <citation type="submission" date="2023-03" db="EMBL/GenBank/DDBJ databases">
        <title>Massive genome expansion in bonnet fungi (Mycena s.s.) driven by repeated elements and novel gene families across ecological guilds.</title>
        <authorList>
            <consortium name="Lawrence Berkeley National Laboratory"/>
            <person name="Harder C.B."/>
            <person name="Miyauchi S."/>
            <person name="Viragh M."/>
            <person name="Kuo A."/>
            <person name="Thoen E."/>
            <person name="Andreopoulos B."/>
            <person name="Lu D."/>
            <person name="Skrede I."/>
            <person name="Drula E."/>
            <person name="Henrissat B."/>
            <person name="Morin E."/>
            <person name="Kohler A."/>
            <person name="Barry K."/>
            <person name="LaButti K."/>
            <person name="Morin E."/>
            <person name="Salamov A."/>
            <person name="Lipzen A."/>
            <person name="Mereny Z."/>
            <person name="Hegedus B."/>
            <person name="Baldrian P."/>
            <person name="Stursova M."/>
            <person name="Weitz H."/>
            <person name="Taylor A."/>
            <person name="Grigoriev I.V."/>
            <person name="Nagy L.G."/>
            <person name="Martin F."/>
            <person name="Kauserud H."/>
        </authorList>
    </citation>
    <scope>NUCLEOTIDE SEQUENCE</scope>
    <source>
        <strain evidence="3">CBHHK173m</strain>
    </source>
</reference>
<keyword evidence="1" id="KW-0067">ATP-binding</keyword>
<keyword evidence="1" id="KW-0347">Helicase</keyword>
<comment type="caution">
    <text evidence="3">The sequence shown here is derived from an EMBL/GenBank/DDBJ whole genome shotgun (WGS) entry which is preliminary data.</text>
</comment>
<dbReference type="InterPro" id="IPR051055">
    <property type="entry name" value="PIF1_helicase"/>
</dbReference>
<dbReference type="Proteomes" id="UP001222325">
    <property type="component" value="Unassembled WGS sequence"/>
</dbReference>
<proteinExistence type="inferred from homology"/>
<dbReference type="GO" id="GO:0006310">
    <property type="term" value="P:DNA recombination"/>
    <property type="evidence" value="ECO:0007669"/>
    <property type="project" value="UniProtKB-KW"/>
</dbReference>
<dbReference type="GO" id="GO:0016787">
    <property type="term" value="F:hydrolase activity"/>
    <property type="evidence" value="ECO:0007669"/>
    <property type="project" value="UniProtKB-KW"/>
</dbReference>
<dbReference type="GO" id="GO:0043139">
    <property type="term" value="F:5'-3' DNA helicase activity"/>
    <property type="evidence" value="ECO:0007669"/>
    <property type="project" value="UniProtKB-EC"/>
</dbReference>
<dbReference type="PANTHER" id="PTHR47642">
    <property type="entry name" value="ATP-DEPENDENT DNA HELICASE"/>
    <property type="match status" value="1"/>
</dbReference>
<sequence length="210" mass="23010">MLLRVLQPRRYIVNISGGIPNTEQIKTETTVTLSDEQRDVLRRIIQGKSTFFSGSAGTGKSVLLREIINQLGGASQRLGITASTGIAAINIGGATLHSWAGIGIGAESAKKLAGMFLGQPKFEKVLERWRRLDTVSMVDGALFDKLLVLSGDFFQLPPVPNRQDNVIIPPTFAFDSKTWNACIGNPITLTRVFRQKDQGFSIQSELFLFS</sequence>
<accession>A0AAD6XTL1</accession>
<dbReference type="InterPro" id="IPR010285">
    <property type="entry name" value="DNA_helicase_pif1-like_DEAD"/>
</dbReference>
<comment type="similarity">
    <text evidence="1">Belongs to the helicase family.</text>
</comment>
<dbReference type="PANTHER" id="PTHR47642:SF5">
    <property type="entry name" value="ATP-DEPENDENT DNA HELICASE"/>
    <property type="match status" value="1"/>
</dbReference>